<keyword evidence="1" id="KW-1133">Transmembrane helix</keyword>
<dbReference type="Proteomes" id="UP000319828">
    <property type="component" value="Unassembled WGS sequence"/>
</dbReference>
<protein>
    <submittedName>
        <fullName evidence="2">DUF2189 domain-containing protein</fullName>
    </submittedName>
</protein>
<dbReference type="AlphaFoldDB" id="A0A557PHJ6"/>
<name>A0A557PHJ6_9VIBR</name>
<proteinExistence type="predicted"/>
<feature type="transmembrane region" description="Helical" evidence="1">
    <location>
        <begin position="74"/>
        <end position="95"/>
    </location>
</feature>
<feature type="transmembrane region" description="Helical" evidence="1">
    <location>
        <begin position="168"/>
        <end position="189"/>
    </location>
</feature>
<dbReference type="InterPro" id="IPR018692">
    <property type="entry name" value="DUF2189"/>
</dbReference>
<dbReference type="Pfam" id="PF09955">
    <property type="entry name" value="DUF2189"/>
    <property type="match status" value="1"/>
</dbReference>
<dbReference type="EMBL" id="VMKJ01000001">
    <property type="protein sequence ID" value="TVO40123.1"/>
    <property type="molecule type" value="Genomic_DNA"/>
</dbReference>
<feature type="transmembrane region" description="Helical" evidence="1">
    <location>
        <begin position="124"/>
        <end position="148"/>
    </location>
</feature>
<feature type="transmembrane region" description="Helical" evidence="1">
    <location>
        <begin position="45"/>
        <end position="68"/>
    </location>
</feature>
<reference evidence="2 3" key="1">
    <citation type="submission" date="2019-07" db="EMBL/GenBank/DDBJ databases">
        <title>The draft genome sequence of Vibrio algivorus M1486.</title>
        <authorList>
            <person name="Meng X."/>
        </authorList>
    </citation>
    <scope>NUCLEOTIDE SEQUENCE [LARGE SCALE GENOMIC DNA]</scope>
    <source>
        <strain evidence="2 3">M1486</strain>
    </source>
</reference>
<feature type="transmembrane region" description="Helical" evidence="1">
    <location>
        <begin position="210"/>
        <end position="238"/>
    </location>
</feature>
<evidence type="ECO:0000313" key="2">
    <source>
        <dbReference type="EMBL" id="TVO40123.1"/>
    </source>
</evidence>
<gene>
    <name evidence="2" type="ORF">FOF44_01330</name>
</gene>
<dbReference type="OrthoDB" id="5621705at2"/>
<organism evidence="2 3">
    <name type="scientific">Vibrio algivorus</name>
    <dbReference type="NCBI Taxonomy" id="1667024"/>
    <lineage>
        <taxon>Bacteria</taxon>
        <taxon>Pseudomonadati</taxon>
        <taxon>Pseudomonadota</taxon>
        <taxon>Gammaproteobacteria</taxon>
        <taxon>Vibrionales</taxon>
        <taxon>Vibrionaceae</taxon>
        <taxon>Vibrio</taxon>
    </lineage>
</organism>
<keyword evidence="1" id="KW-0472">Membrane</keyword>
<sequence length="266" mass="30003">MPRTAKPSDFRTPDNEYARTIPCEKIATFAPLQWLKLGFRDIFKAPVISLFYSICFAVAAAGIEWLVYLQGSHLVIFPSLIVYMLIGPFLALGLYDASWQIEKHHKPKLFHSIKAIKRNGVSQWSFALLLCVAMIFWMRIAALLHALYPEMQGASIEAFLPFLISGSVVGFIFSCVIFSMSAFSIPLMMERRVDMMTAVFTSYHAVKNNLSAMVVWAGIIVLFIGFGFVTAGIGMIIAMPVLGFATWHGYRQTISRKHEIHHHIHK</sequence>
<accession>A0A557PHJ6</accession>
<dbReference type="RefSeq" id="WP_144229864.1">
    <property type="nucleotide sequence ID" value="NZ_CANNCB010000009.1"/>
</dbReference>
<evidence type="ECO:0000256" key="1">
    <source>
        <dbReference type="SAM" id="Phobius"/>
    </source>
</evidence>
<evidence type="ECO:0000313" key="3">
    <source>
        <dbReference type="Proteomes" id="UP000319828"/>
    </source>
</evidence>
<keyword evidence="1" id="KW-0812">Transmembrane</keyword>
<comment type="caution">
    <text evidence="2">The sequence shown here is derived from an EMBL/GenBank/DDBJ whole genome shotgun (WGS) entry which is preliminary data.</text>
</comment>